<dbReference type="PANTHER" id="PTHR46211">
    <property type="entry name" value="GLYCEROPHOSPHORYL DIESTER PHOSPHODIESTERASE"/>
    <property type="match status" value="1"/>
</dbReference>
<dbReference type="InterPro" id="IPR017946">
    <property type="entry name" value="PLC-like_Pdiesterase_TIM-brl"/>
</dbReference>
<dbReference type="Gene3D" id="3.20.20.190">
    <property type="entry name" value="Phosphatidylinositol (PI) phosphodiesterase"/>
    <property type="match status" value="1"/>
</dbReference>
<dbReference type="InterPro" id="IPR030395">
    <property type="entry name" value="GP_PDE_dom"/>
</dbReference>
<dbReference type="Pfam" id="PF03009">
    <property type="entry name" value="GDPD"/>
    <property type="match status" value="1"/>
</dbReference>
<keyword evidence="5" id="KW-1185">Reference proteome</keyword>
<evidence type="ECO:0000313" key="5">
    <source>
        <dbReference type="Proteomes" id="UP001409291"/>
    </source>
</evidence>
<feature type="coiled-coil region" evidence="1">
    <location>
        <begin position="120"/>
        <end position="150"/>
    </location>
</feature>
<proteinExistence type="predicted"/>
<dbReference type="PROSITE" id="PS51704">
    <property type="entry name" value="GP_PDE"/>
    <property type="match status" value="1"/>
</dbReference>
<evidence type="ECO:0000313" key="4">
    <source>
        <dbReference type="EMBL" id="MEN5376853.1"/>
    </source>
</evidence>
<name>A0ABV0BSD6_9SPHI</name>
<keyword evidence="2" id="KW-0732">Signal</keyword>
<keyword evidence="1" id="KW-0175">Coiled coil</keyword>
<sequence>MKKTVFVILATMAVMGITELNAQTKIIAHRGAFKNTKVPENSIASLKAAKDLNLWGSEYDVHLTKDNVLVVNHDNDFYGIDIATATYQELLAKSHPNGEKIPTLEEYIKAGLKLKGLKLILELKTNKLGLERTLEATEKAVALVKELKAEKVTEYIAFSYDACKKIHELDPKAKVAYLNGDIAPDQIKKDGLTGIDYHLSVFTKNPTWLQESKALKLTTNAWTVNKEDDMKSLISQKIDYITTNEPELLKTLLKK</sequence>
<protein>
    <submittedName>
        <fullName evidence="4">Glycerophosphodiester phosphodiesterase family protein</fullName>
    </submittedName>
</protein>
<evidence type="ECO:0000256" key="2">
    <source>
        <dbReference type="SAM" id="SignalP"/>
    </source>
</evidence>
<feature type="chain" id="PRO_5045255941" evidence="2">
    <location>
        <begin position="23"/>
        <end position="255"/>
    </location>
</feature>
<dbReference type="RefSeq" id="WP_183917447.1">
    <property type="nucleotide sequence ID" value="NZ_JBDJLH010000003.1"/>
</dbReference>
<reference evidence="4 5" key="1">
    <citation type="submission" date="2024-04" db="EMBL/GenBank/DDBJ databases">
        <title>WGS of bacteria from Torrens River.</title>
        <authorList>
            <person name="Wyrsch E.R."/>
            <person name="Drigo B."/>
        </authorList>
    </citation>
    <scope>NUCLEOTIDE SEQUENCE [LARGE SCALE GENOMIC DNA]</scope>
    <source>
        <strain evidence="4 5">TWI391</strain>
    </source>
</reference>
<evidence type="ECO:0000259" key="3">
    <source>
        <dbReference type="PROSITE" id="PS51704"/>
    </source>
</evidence>
<dbReference type="Proteomes" id="UP001409291">
    <property type="component" value="Unassembled WGS sequence"/>
</dbReference>
<comment type="caution">
    <text evidence="4">The sequence shown here is derived from an EMBL/GenBank/DDBJ whole genome shotgun (WGS) entry which is preliminary data.</text>
</comment>
<feature type="signal peptide" evidence="2">
    <location>
        <begin position="1"/>
        <end position="22"/>
    </location>
</feature>
<dbReference type="SUPFAM" id="SSF51695">
    <property type="entry name" value="PLC-like phosphodiesterases"/>
    <property type="match status" value="1"/>
</dbReference>
<accession>A0ABV0BSD6</accession>
<evidence type="ECO:0000256" key="1">
    <source>
        <dbReference type="SAM" id="Coils"/>
    </source>
</evidence>
<dbReference type="PANTHER" id="PTHR46211:SF1">
    <property type="entry name" value="GLYCEROPHOSPHODIESTER PHOSPHODIESTERASE, CYTOPLASMIC"/>
    <property type="match status" value="1"/>
</dbReference>
<dbReference type="EMBL" id="JBDJNQ010000002">
    <property type="protein sequence ID" value="MEN5376853.1"/>
    <property type="molecule type" value="Genomic_DNA"/>
</dbReference>
<gene>
    <name evidence="4" type="ORF">ABE541_06235</name>
</gene>
<feature type="domain" description="GP-PDE" evidence="3">
    <location>
        <begin position="24"/>
        <end position="253"/>
    </location>
</feature>
<organism evidence="4 5">
    <name type="scientific">Sphingobacterium kitahiroshimense</name>
    <dbReference type="NCBI Taxonomy" id="470446"/>
    <lineage>
        <taxon>Bacteria</taxon>
        <taxon>Pseudomonadati</taxon>
        <taxon>Bacteroidota</taxon>
        <taxon>Sphingobacteriia</taxon>
        <taxon>Sphingobacteriales</taxon>
        <taxon>Sphingobacteriaceae</taxon>
        <taxon>Sphingobacterium</taxon>
    </lineage>
</organism>